<evidence type="ECO:0000256" key="3">
    <source>
        <dbReference type="ARBA" id="ARBA00022679"/>
    </source>
</evidence>
<dbReference type="AlphaFoldDB" id="A0A367S2B7"/>
<dbReference type="Gene3D" id="1.10.600.10">
    <property type="entry name" value="Farnesyl Diphosphate Synthase"/>
    <property type="match status" value="1"/>
</dbReference>
<dbReference type="CDD" id="cd00867">
    <property type="entry name" value="Trans_IPPS"/>
    <property type="match status" value="1"/>
</dbReference>
<evidence type="ECO:0000313" key="7">
    <source>
        <dbReference type="Proteomes" id="UP000252107"/>
    </source>
</evidence>
<evidence type="ECO:0000256" key="1">
    <source>
        <dbReference type="ARBA" id="ARBA00001946"/>
    </source>
</evidence>
<dbReference type="GO" id="GO:0004659">
    <property type="term" value="F:prenyltransferase activity"/>
    <property type="evidence" value="ECO:0007669"/>
    <property type="project" value="InterPro"/>
</dbReference>
<accession>A0A367S2B7</accession>
<dbReference type="InterPro" id="IPR008949">
    <property type="entry name" value="Isoprenoid_synthase_dom_sf"/>
</dbReference>
<evidence type="ECO:0000256" key="2">
    <source>
        <dbReference type="ARBA" id="ARBA00006706"/>
    </source>
</evidence>
<protein>
    <submittedName>
        <fullName evidence="6">Uncharacterized protein</fullName>
    </submittedName>
</protein>
<evidence type="ECO:0000256" key="5">
    <source>
        <dbReference type="ARBA" id="ARBA00022842"/>
    </source>
</evidence>
<evidence type="ECO:0000256" key="4">
    <source>
        <dbReference type="ARBA" id="ARBA00022723"/>
    </source>
</evidence>
<dbReference type="SUPFAM" id="SSF48576">
    <property type="entry name" value="Terpenoid synthases"/>
    <property type="match status" value="1"/>
</dbReference>
<comment type="similarity">
    <text evidence="2">Belongs to the FPP/GGPP synthase family.</text>
</comment>
<dbReference type="GO" id="GO:0008299">
    <property type="term" value="P:isoprenoid biosynthetic process"/>
    <property type="evidence" value="ECO:0007669"/>
    <property type="project" value="InterPro"/>
</dbReference>
<reference evidence="6" key="1">
    <citation type="submission" date="2016-04" db="EMBL/GenBank/DDBJ databases">
        <authorList>
            <person name="Tabuchi Yagui T.R."/>
        </authorList>
    </citation>
    <scope>NUCLEOTIDE SEQUENCE [LARGE SCALE GENOMIC DNA]</scope>
    <source>
        <strain evidence="6">NIES-26</strain>
    </source>
</reference>
<dbReference type="PANTHER" id="PTHR12001">
    <property type="entry name" value="GERANYLGERANYL PYROPHOSPHATE SYNTHASE"/>
    <property type="match status" value="1"/>
</dbReference>
<keyword evidence="5" id="KW-0460">Magnesium</keyword>
<dbReference type="EMBL" id="LXQD01000008">
    <property type="protein sequence ID" value="RCJ42389.1"/>
    <property type="molecule type" value="Genomic_DNA"/>
</dbReference>
<proteinExistence type="inferred from homology"/>
<dbReference type="Pfam" id="PF00348">
    <property type="entry name" value="polyprenyl_synt"/>
    <property type="match status" value="1"/>
</dbReference>
<gene>
    <name evidence="6" type="ORF">A6770_35065</name>
</gene>
<dbReference type="GO" id="GO:0046872">
    <property type="term" value="F:metal ion binding"/>
    <property type="evidence" value="ECO:0007669"/>
    <property type="project" value="UniProtKB-KW"/>
</dbReference>
<name>A0A367S2B7_9NOSO</name>
<comment type="cofactor">
    <cofactor evidence="1">
        <name>Mg(2+)</name>
        <dbReference type="ChEBI" id="CHEBI:18420"/>
    </cofactor>
</comment>
<keyword evidence="7" id="KW-1185">Reference proteome</keyword>
<organism evidence="6 7">
    <name type="scientific">Nostoc minutum NIES-26</name>
    <dbReference type="NCBI Taxonomy" id="1844469"/>
    <lineage>
        <taxon>Bacteria</taxon>
        <taxon>Bacillati</taxon>
        <taxon>Cyanobacteriota</taxon>
        <taxon>Cyanophyceae</taxon>
        <taxon>Nostocales</taxon>
        <taxon>Nostocaceae</taxon>
        <taxon>Nostoc</taxon>
    </lineage>
</organism>
<comment type="caution">
    <text evidence="6">The sequence shown here is derived from an EMBL/GenBank/DDBJ whole genome shotgun (WGS) entry which is preliminary data.</text>
</comment>
<dbReference type="InterPro" id="IPR000092">
    <property type="entry name" value="Polyprenyl_synt"/>
</dbReference>
<keyword evidence="3" id="KW-0808">Transferase</keyword>
<dbReference type="Proteomes" id="UP000252107">
    <property type="component" value="Unassembled WGS sequence"/>
</dbReference>
<evidence type="ECO:0000313" key="6">
    <source>
        <dbReference type="EMBL" id="RCJ42389.1"/>
    </source>
</evidence>
<dbReference type="PANTHER" id="PTHR12001:SF85">
    <property type="entry name" value="SHORT CHAIN ISOPRENYL DIPHOSPHATE SYNTHASE"/>
    <property type="match status" value="1"/>
</dbReference>
<keyword evidence="4" id="KW-0479">Metal-binding</keyword>
<sequence length="554" mass="62241">MSLIPRQNLKSFIEAVYQRVEVAIGNLQFDSSGQELLKATLNACHQKAQHNPQGDVLAIFYLIVKSSRDELGEQAEQLGVFCLLYILALDLFDDVQDEDLAGKPHEQAGAAIAINSALTLFVLGLKALHESIQLEPDVALGFEYLKVFHRVALLASSGQYKDLMGAAGALSPESVLAMQQAKTSSLSLVAECAALFARCDQENIKRYRFLSEQLCQLLQVVDDTRDIFGKRFSPDLATKKITYPLACFLEMASADQKAQYEKLIANLPSSLKEIRALIYNSRAIKRCAETIERLRLSIHDELAATGNTCAAHRTLLHIVDTLAGSLYVIPAVESSRSILQPEGLWHQRVKELALELTANLKAFNPPPVPLLLPWHLPQWMYDPKRKAIYYPDLEEQPEEIIPLQAAFMQTEDLEAVRSGLISQAPVIMAHEFFHYWRDFSGNLTRDYWFEEWAANRLAIAYVKIYYPELIAETLALANQVLKLYLSSMSHSAQQILEKFFVPGYKGRENPTGYEVNLTEIALIQLAMCQRLYAEELSLEQAVCQFLAVRGLISS</sequence>